<accession>A0AA36ITR0</accession>
<keyword evidence="2" id="KW-1133">Transmembrane helix</keyword>
<keyword evidence="2" id="KW-0812">Transmembrane</keyword>
<comment type="caution">
    <text evidence="3">The sequence shown here is derived from an EMBL/GenBank/DDBJ whole genome shotgun (WGS) entry which is preliminary data.</text>
</comment>
<feature type="transmembrane region" description="Helical" evidence="2">
    <location>
        <begin position="116"/>
        <end position="137"/>
    </location>
</feature>
<name>A0AA36ITR0_9DINO</name>
<feature type="transmembrane region" description="Helical" evidence="2">
    <location>
        <begin position="206"/>
        <end position="224"/>
    </location>
</feature>
<organism evidence="3 4">
    <name type="scientific">Effrenium voratum</name>
    <dbReference type="NCBI Taxonomy" id="2562239"/>
    <lineage>
        <taxon>Eukaryota</taxon>
        <taxon>Sar</taxon>
        <taxon>Alveolata</taxon>
        <taxon>Dinophyceae</taxon>
        <taxon>Suessiales</taxon>
        <taxon>Symbiodiniaceae</taxon>
        <taxon>Effrenium</taxon>
    </lineage>
</organism>
<keyword evidence="2" id="KW-0472">Membrane</keyword>
<evidence type="ECO:0000256" key="1">
    <source>
        <dbReference type="SAM" id="MobiDB-lite"/>
    </source>
</evidence>
<protein>
    <submittedName>
        <fullName evidence="3">Uncharacterized protein</fullName>
    </submittedName>
</protein>
<evidence type="ECO:0000313" key="3">
    <source>
        <dbReference type="EMBL" id="CAJ1393813.1"/>
    </source>
</evidence>
<feature type="transmembrane region" description="Helical" evidence="2">
    <location>
        <begin position="389"/>
        <end position="408"/>
    </location>
</feature>
<dbReference type="AlphaFoldDB" id="A0AA36ITR0"/>
<proteinExistence type="predicted"/>
<sequence>MAERYTAPAKGDGDLEERVAQLEAKLKSLTLALGAELQDRPEANGNEETEAKATMDPSHTVLTLNSLASRASAASQQESHVEDDFQLMMSVWDAVICASMGSSSAPGWEVGRADQVLVFLLFCFNITMQTVFILGIATTMNGNPYVGASIPTMKYQRLFDGHDYNQMDRSTMQSRVQKVCTGTWHNRLSATSTNTFQYLQMDGSGVPGQFISLVAMTIWVLSMGKEIRATLDQLAALIMLPNNSQARKSQVISKEEEEVGDTTAGVITDEGGYVIRVMRLPHKVALVLFVYIPRLAIAFTVLWVGTMYLADTAVVSDLILNACALEIVHSVDELVFESVASRKLHQMVEKTRIRYVRGRSLISALLGPENANDKQGVESKSQLLMSARLGMLLVVLVIAYVSHLMPLVNMAEEAYKSICGHEVDFAYVTHPAAGLPVFAAIQSDSSNEVATCYYAAQYEVLSIRVGFDPVHFPRNETLSQLVNGTHTLCNDTESFSCPNFHLATLSKLKAVSAEIYDNPDLCTDQDVLLQVLRSTCLSPDFINVGVNPQFEPIFSCSDLAPHCLCNNATCVEEDFEIANANPFGWVWVDLLSGICPETCKRCKPPLLPLPR</sequence>
<reference evidence="3" key="1">
    <citation type="submission" date="2023-08" db="EMBL/GenBank/DDBJ databases">
        <authorList>
            <person name="Chen Y."/>
            <person name="Shah S."/>
            <person name="Dougan E. K."/>
            <person name="Thang M."/>
            <person name="Chan C."/>
        </authorList>
    </citation>
    <scope>NUCLEOTIDE SEQUENCE</scope>
</reference>
<gene>
    <name evidence="3" type="ORF">EVOR1521_LOCUS18594</name>
</gene>
<feature type="region of interest" description="Disordered" evidence="1">
    <location>
        <begin position="37"/>
        <end position="57"/>
    </location>
</feature>
<dbReference type="Proteomes" id="UP001178507">
    <property type="component" value="Unassembled WGS sequence"/>
</dbReference>
<evidence type="ECO:0000256" key="2">
    <source>
        <dbReference type="SAM" id="Phobius"/>
    </source>
</evidence>
<dbReference type="EMBL" id="CAUJNA010002657">
    <property type="protein sequence ID" value="CAJ1393813.1"/>
    <property type="molecule type" value="Genomic_DNA"/>
</dbReference>
<evidence type="ECO:0000313" key="4">
    <source>
        <dbReference type="Proteomes" id="UP001178507"/>
    </source>
</evidence>
<feature type="transmembrane region" description="Helical" evidence="2">
    <location>
        <begin position="284"/>
        <end position="310"/>
    </location>
</feature>
<keyword evidence="4" id="KW-1185">Reference proteome</keyword>